<dbReference type="Proteomes" id="UP001589609">
    <property type="component" value="Unassembled WGS sequence"/>
</dbReference>
<comment type="caution">
    <text evidence="2">The sequence shown here is derived from an EMBL/GenBank/DDBJ whole genome shotgun (WGS) entry which is preliminary data.</text>
</comment>
<evidence type="ECO:0000313" key="3">
    <source>
        <dbReference type="Proteomes" id="UP001589609"/>
    </source>
</evidence>
<feature type="domain" description="YtkA-like" evidence="1">
    <location>
        <begin position="33"/>
        <end position="114"/>
    </location>
</feature>
<evidence type="ECO:0000313" key="2">
    <source>
        <dbReference type="EMBL" id="MFB9760297.1"/>
    </source>
</evidence>
<dbReference type="RefSeq" id="WP_379950617.1">
    <property type="nucleotide sequence ID" value="NZ_JBHMAF010000120.1"/>
</dbReference>
<dbReference type="EMBL" id="JBHMAF010000120">
    <property type="protein sequence ID" value="MFB9760297.1"/>
    <property type="molecule type" value="Genomic_DNA"/>
</dbReference>
<name>A0ABV5WIS8_9BACI</name>
<dbReference type="InterPro" id="IPR032693">
    <property type="entry name" value="YtkA-like_dom"/>
</dbReference>
<keyword evidence="3" id="KW-1185">Reference proteome</keyword>
<reference evidence="2 3" key="1">
    <citation type="submission" date="2024-09" db="EMBL/GenBank/DDBJ databases">
        <authorList>
            <person name="Sun Q."/>
            <person name="Mori K."/>
        </authorList>
    </citation>
    <scope>NUCLEOTIDE SEQUENCE [LARGE SCALE GENOMIC DNA]</scope>
    <source>
        <strain evidence="2 3">JCM 11201</strain>
    </source>
</reference>
<dbReference type="PROSITE" id="PS51257">
    <property type="entry name" value="PROKAR_LIPOPROTEIN"/>
    <property type="match status" value="1"/>
</dbReference>
<accession>A0ABV5WIS8</accession>
<proteinExistence type="predicted"/>
<gene>
    <name evidence="2" type="ORF">ACFFMS_18215</name>
</gene>
<organism evidence="2 3">
    <name type="scientific">Ectobacillus funiculus</name>
    <dbReference type="NCBI Taxonomy" id="137993"/>
    <lineage>
        <taxon>Bacteria</taxon>
        <taxon>Bacillati</taxon>
        <taxon>Bacillota</taxon>
        <taxon>Bacilli</taxon>
        <taxon>Bacillales</taxon>
        <taxon>Bacillaceae</taxon>
        <taxon>Ectobacillus</taxon>
    </lineage>
</organism>
<protein>
    <submittedName>
        <fullName evidence="2">FixH family protein</fullName>
    </submittedName>
</protein>
<dbReference type="Pfam" id="PF13115">
    <property type="entry name" value="YtkA"/>
    <property type="match status" value="1"/>
</dbReference>
<sequence length="156" mass="17455">MKYTVQFSLLLLLSLFLGGCSLHKDVEKLYKTEAPLEVNIILPEHVSPNKPELLKAVLTQDGKKINHADFVHFEIWKKDGSVQYGMEPVKDDGNGTYSLSKVFNRKGLYIIKVHAGNQGSMVMPRKQFVAGQVSEEELHSLKESSQNQGGSNGHHH</sequence>
<evidence type="ECO:0000259" key="1">
    <source>
        <dbReference type="Pfam" id="PF13115"/>
    </source>
</evidence>